<feature type="compositionally biased region" description="Low complexity" evidence="1">
    <location>
        <begin position="563"/>
        <end position="573"/>
    </location>
</feature>
<keyword evidence="4" id="KW-1185">Reference proteome</keyword>
<reference evidence="3 4" key="1">
    <citation type="submission" date="2018-05" db="EMBL/GenBank/DDBJ databases">
        <title>Genome sequencing and assembly of the regulated plant pathogen Lachnellula willkommii and related sister species for the development of diagnostic species identification markers.</title>
        <authorList>
            <person name="Giroux E."/>
            <person name="Bilodeau G."/>
        </authorList>
    </citation>
    <scope>NUCLEOTIDE SEQUENCE [LARGE SCALE GENOMIC DNA]</scope>
    <source>
        <strain evidence="3 4">CBS 172.35</strain>
    </source>
</reference>
<feature type="transmembrane region" description="Helical" evidence="2">
    <location>
        <begin position="161"/>
        <end position="186"/>
    </location>
</feature>
<evidence type="ECO:0000313" key="3">
    <source>
        <dbReference type="EMBL" id="TVY88951.1"/>
    </source>
</evidence>
<feature type="region of interest" description="Disordered" evidence="1">
    <location>
        <begin position="563"/>
        <end position="659"/>
    </location>
</feature>
<gene>
    <name evidence="3" type="ORF">LAWI1_G008396</name>
</gene>
<evidence type="ECO:0000256" key="1">
    <source>
        <dbReference type="SAM" id="MobiDB-lite"/>
    </source>
</evidence>
<feature type="compositionally biased region" description="Basic and acidic residues" evidence="1">
    <location>
        <begin position="378"/>
        <end position="388"/>
    </location>
</feature>
<protein>
    <submittedName>
        <fullName evidence="3">Uncharacterized protein</fullName>
    </submittedName>
</protein>
<organism evidence="3 4">
    <name type="scientific">Lachnellula willkommii</name>
    <dbReference type="NCBI Taxonomy" id="215461"/>
    <lineage>
        <taxon>Eukaryota</taxon>
        <taxon>Fungi</taxon>
        <taxon>Dikarya</taxon>
        <taxon>Ascomycota</taxon>
        <taxon>Pezizomycotina</taxon>
        <taxon>Leotiomycetes</taxon>
        <taxon>Helotiales</taxon>
        <taxon>Lachnaceae</taxon>
        <taxon>Lachnellula</taxon>
    </lineage>
</organism>
<feature type="transmembrane region" description="Helical" evidence="2">
    <location>
        <begin position="283"/>
        <end position="300"/>
    </location>
</feature>
<feature type="transmembrane region" description="Helical" evidence="2">
    <location>
        <begin position="245"/>
        <end position="271"/>
    </location>
</feature>
<keyword evidence="2" id="KW-0472">Membrane</keyword>
<dbReference type="Proteomes" id="UP000315522">
    <property type="component" value="Unassembled WGS sequence"/>
</dbReference>
<evidence type="ECO:0000313" key="4">
    <source>
        <dbReference type="Proteomes" id="UP000315522"/>
    </source>
</evidence>
<feature type="compositionally biased region" description="Polar residues" evidence="1">
    <location>
        <begin position="596"/>
        <end position="615"/>
    </location>
</feature>
<name>A0A559M7M0_9HELO</name>
<sequence length="659" mass="72259">MASSARLVMERSKNGTRGLNFTMAQTSGSARSNATGILIEELVFAESKSVRTSTIILAVFNILAAFATACSILYDCYFAYKRCNPKFKASYVHGLFDEIILTTSRRFCIRTIHPAETFPLILAIGIVIQGIVFAAVQGQGLTSLFTTGCSVTAQFMWPGKYIMMVHGCGADVLALFIVPYIQLVFGIECAVRSLRPRPFQARGKHNVKIYIVLIVLMLVGTWIPSNLNKEPDTCFASLMWFITRFGMDGLVLFSMTASLMMISAIIIFYRLSTVNLIDEHQRIAASRMGFIIPWFISLVRNGPENGDLKVSMMTTVVVNLSGLISGLLQLFLRANTATTSFGPRSLKDRKKHEIRIWGPNELVFNNHLMDPVHGPRSPPRDLASRSESRSSLVGFEKEVGRGMSMESVRSPPFELPARYNNTLASSAIEPKTLTGPESAYAVTPAAQTHARKPSYSLFPPERSEVKLTVPGTRQEPTSIYDISDLTPPPPIFGPGSRANHKRDSSMASSATVQIGLRLSHAPEPSEEDMPDLPLPPTTYNANAATRPQTPEVLDVTGFNFSSLPRSPFRPSPLNISTTSPTKSPTYVNKTLPPTPKSNIPISRLNESNTQLSPTVYSPDKKTAQTPESATMPKNPLRGNPLGSPISQPEKTAQGGKDWI</sequence>
<accession>A0A559M7M0</accession>
<feature type="region of interest" description="Disordered" evidence="1">
    <location>
        <begin position="368"/>
        <end position="398"/>
    </location>
</feature>
<feature type="transmembrane region" description="Helical" evidence="2">
    <location>
        <begin position="120"/>
        <end position="141"/>
    </location>
</feature>
<keyword evidence="2" id="KW-1133">Transmembrane helix</keyword>
<dbReference type="EMBL" id="QGML01001479">
    <property type="protein sequence ID" value="TVY88951.1"/>
    <property type="molecule type" value="Genomic_DNA"/>
</dbReference>
<dbReference type="AlphaFoldDB" id="A0A559M7M0"/>
<keyword evidence="2" id="KW-0812">Transmembrane</keyword>
<evidence type="ECO:0000256" key="2">
    <source>
        <dbReference type="SAM" id="Phobius"/>
    </source>
</evidence>
<feature type="transmembrane region" description="Helical" evidence="2">
    <location>
        <begin position="55"/>
        <end position="80"/>
    </location>
</feature>
<proteinExistence type="predicted"/>
<feature type="transmembrane region" description="Helical" evidence="2">
    <location>
        <begin position="207"/>
        <end position="225"/>
    </location>
</feature>
<feature type="compositionally biased region" description="Polar residues" evidence="1">
    <location>
        <begin position="574"/>
        <end position="588"/>
    </location>
</feature>
<feature type="transmembrane region" description="Helical" evidence="2">
    <location>
        <begin position="312"/>
        <end position="332"/>
    </location>
</feature>
<comment type="caution">
    <text evidence="3">The sequence shown here is derived from an EMBL/GenBank/DDBJ whole genome shotgun (WGS) entry which is preliminary data.</text>
</comment>